<keyword evidence="3" id="KW-1185">Reference proteome</keyword>
<evidence type="ECO:0000313" key="3">
    <source>
        <dbReference type="Proteomes" id="UP000184260"/>
    </source>
</evidence>
<dbReference type="Pfam" id="PF05235">
    <property type="entry name" value="CHAD"/>
    <property type="match status" value="1"/>
</dbReference>
<sequence length="261" mass="30961">MKVLETYFKNHKSAVNRLLETAPVVYTVETFHELRVELKRFKALFELVAFCSKTFKLKKTFAPFKIIFKKAGKLRKIQVVQPILEQQPNFHLIKSYSYRLKKLEEKARKEFFSITNKRFTKKLKQKYPIVICFLKKTRTKKANRYLNKITKEKKKIISKNAFKKKQIHAFRKRLKVHQYNTKIFDLNQQSKLVPEKITLSDMLGEWHDCEVVIALLKKAIKSKKTISRETKHLVAIKKLLLLKSDLLINKINGTLPYHTLL</sequence>
<evidence type="ECO:0000259" key="1">
    <source>
        <dbReference type="Pfam" id="PF05235"/>
    </source>
</evidence>
<dbReference type="InterPro" id="IPR038186">
    <property type="entry name" value="CHAD_dom_sf"/>
</dbReference>
<feature type="domain" description="CHAD" evidence="1">
    <location>
        <begin position="16"/>
        <end position="216"/>
    </location>
</feature>
<dbReference type="RefSeq" id="WP_073354381.1">
    <property type="nucleotide sequence ID" value="NZ_FRBU01000029.1"/>
</dbReference>
<reference evidence="3" key="1">
    <citation type="submission" date="2016-11" db="EMBL/GenBank/DDBJ databases">
        <authorList>
            <person name="Varghese N."/>
            <person name="Submissions S."/>
        </authorList>
    </citation>
    <scope>NUCLEOTIDE SEQUENCE [LARGE SCALE GENOMIC DNA]</scope>
    <source>
        <strain evidence="3">DSM 3661</strain>
    </source>
</reference>
<dbReference type="Proteomes" id="UP000184260">
    <property type="component" value="Unassembled WGS sequence"/>
</dbReference>
<protein>
    <submittedName>
        <fullName evidence="2">CHAD domain-containing protein</fullName>
    </submittedName>
</protein>
<dbReference type="InterPro" id="IPR007899">
    <property type="entry name" value="CHAD_dom"/>
</dbReference>
<accession>A0A1M7HMW1</accession>
<gene>
    <name evidence="2" type="ORF">SAMN05443669_102925</name>
</gene>
<dbReference type="EMBL" id="FRBU01000029">
    <property type="protein sequence ID" value="SHM29673.1"/>
    <property type="molecule type" value="Genomic_DNA"/>
</dbReference>
<proteinExistence type="predicted"/>
<dbReference type="OrthoDB" id="773317at2"/>
<dbReference type="Gene3D" id="1.40.20.10">
    <property type="entry name" value="CHAD domain"/>
    <property type="match status" value="1"/>
</dbReference>
<dbReference type="STRING" id="69322.SAMN05443669_102925"/>
<evidence type="ECO:0000313" key="2">
    <source>
        <dbReference type="EMBL" id="SHM29673.1"/>
    </source>
</evidence>
<name>A0A1M7HMW1_9FLAO</name>
<dbReference type="AlphaFoldDB" id="A0A1M7HMW1"/>
<organism evidence="2 3">
    <name type="scientific">Flavobacterium xanthum</name>
    <dbReference type="NCBI Taxonomy" id="69322"/>
    <lineage>
        <taxon>Bacteria</taxon>
        <taxon>Pseudomonadati</taxon>
        <taxon>Bacteroidota</taxon>
        <taxon>Flavobacteriia</taxon>
        <taxon>Flavobacteriales</taxon>
        <taxon>Flavobacteriaceae</taxon>
        <taxon>Flavobacterium</taxon>
    </lineage>
</organism>